<keyword evidence="3" id="KW-0813">Transport</keyword>
<name>A0A2G9H076_9LAMI</name>
<evidence type="ECO:0000256" key="4">
    <source>
        <dbReference type="ARBA" id="ARBA00022597"/>
    </source>
</evidence>
<dbReference type="GO" id="GO:0012505">
    <property type="term" value="C:endomembrane system"/>
    <property type="evidence" value="ECO:0007669"/>
    <property type="project" value="UniProtKB-SubCell"/>
</dbReference>
<evidence type="ECO:0000256" key="9">
    <source>
        <dbReference type="SAM" id="Phobius"/>
    </source>
</evidence>
<dbReference type="FunFam" id="1.20.1280.290:FF:000001">
    <property type="entry name" value="Bidirectional sugar transporter SWEET"/>
    <property type="match status" value="1"/>
</dbReference>
<dbReference type="AlphaFoldDB" id="A0A2G9H076"/>
<feature type="transmembrane region" description="Helical" evidence="9">
    <location>
        <begin position="93"/>
        <end position="112"/>
    </location>
</feature>
<evidence type="ECO:0000256" key="6">
    <source>
        <dbReference type="ARBA" id="ARBA00022737"/>
    </source>
</evidence>
<dbReference type="Pfam" id="PF03083">
    <property type="entry name" value="MtN3_slv"/>
    <property type="match status" value="1"/>
</dbReference>
<dbReference type="Gene3D" id="1.20.1280.290">
    <property type="match status" value="1"/>
</dbReference>
<evidence type="ECO:0000256" key="5">
    <source>
        <dbReference type="ARBA" id="ARBA00022692"/>
    </source>
</evidence>
<dbReference type="OrthoDB" id="409725at2759"/>
<keyword evidence="7 9" id="KW-1133">Transmembrane helix</keyword>
<evidence type="ECO:0000256" key="3">
    <source>
        <dbReference type="ARBA" id="ARBA00022448"/>
    </source>
</evidence>
<organism evidence="10 11">
    <name type="scientific">Handroanthus impetiginosus</name>
    <dbReference type="NCBI Taxonomy" id="429701"/>
    <lineage>
        <taxon>Eukaryota</taxon>
        <taxon>Viridiplantae</taxon>
        <taxon>Streptophyta</taxon>
        <taxon>Embryophyta</taxon>
        <taxon>Tracheophyta</taxon>
        <taxon>Spermatophyta</taxon>
        <taxon>Magnoliopsida</taxon>
        <taxon>eudicotyledons</taxon>
        <taxon>Gunneridae</taxon>
        <taxon>Pentapetalae</taxon>
        <taxon>asterids</taxon>
        <taxon>lamiids</taxon>
        <taxon>Lamiales</taxon>
        <taxon>Bignoniaceae</taxon>
        <taxon>Crescentiina</taxon>
        <taxon>Tabebuia alliance</taxon>
        <taxon>Handroanthus</taxon>
    </lineage>
</organism>
<feature type="transmembrane region" description="Helical" evidence="9">
    <location>
        <begin position="34"/>
        <end position="53"/>
    </location>
</feature>
<keyword evidence="6" id="KW-0677">Repeat</keyword>
<dbReference type="InterPro" id="IPR047664">
    <property type="entry name" value="SWEET"/>
</dbReference>
<evidence type="ECO:0000256" key="1">
    <source>
        <dbReference type="ARBA" id="ARBA00004127"/>
    </source>
</evidence>
<comment type="caution">
    <text evidence="10">The sequence shown here is derived from an EMBL/GenBank/DDBJ whole genome shotgun (WGS) entry which is preliminary data.</text>
</comment>
<evidence type="ECO:0000256" key="7">
    <source>
        <dbReference type="ARBA" id="ARBA00022989"/>
    </source>
</evidence>
<reference evidence="11" key="1">
    <citation type="journal article" date="2018" name="Gigascience">
        <title>Genome assembly of the Pink Ipe (Handroanthus impetiginosus, Bignoniaceae), a highly valued, ecologically keystone Neotropical timber forest tree.</title>
        <authorList>
            <person name="Silva-Junior O.B."/>
            <person name="Grattapaglia D."/>
            <person name="Novaes E."/>
            <person name="Collevatti R.G."/>
        </authorList>
    </citation>
    <scope>NUCLEOTIDE SEQUENCE [LARGE SCALE GENOMIC DNA]</scope>
    <source>
        <strain evidence="11">cv. UFG-1</strain>
    </source>
</reference>
<feature type="transmembrane region" description="Helical" evidence="9">
    <location>
        <begin position="59"/>
        <end position="81"/>
    </location>
</feature>
<protein>
    <submittedName>
        <fullName evidence="10">Uncharacterized protein</fullName>
    </submittedName>
</protein>
<keyword evidence="5 9" id="KW-0812">Transmembrane</keyword>
<feature type="transmembrane region" description="Helical" evidence="9">
    <location>
        <begin position="118"/>
        <end position="135"/>
    </location>
</feature>
<evidence type="ECO:0000256" key="8">
    <source>
        <dbReference type="ARBA" id="ARBA00023136"/>
    </source>
</evidence>
<dbReference type="PANTHER" id="PTHR10791:SF44">
    <property type="entry name" value="BIDIRECTIONAL SUGAR TRANSPORTER SWEET1"/>
    <property type="match status" value="1"/>
</dbReference>
<dbReference type="EMBL" id="NKXS01003090">
    <property type="protein sequence ID" value="PIN10885.1"/>
    <property type="molecule type" value="Genomic_DNA"/>
</dbReference>
<dbReference type="PANTHER" id="PTHR10791">
    <property type="entry name" value="RAG1-ACTIVATING PROTEIN 1"/>
    <property type="match status" value="1"/>
</dbReference>
<evidence type="ECO:0000313" key="11">
    <source>
        <dbReference type="Proteomes" id="UP000231279"/>
    </source>
</evidence>
<gene>
    <name evidence="10" type="ORF">CDL12_16534</name>
</gene>
<keyword evidence="8 9" id="KW-0472">Membrane</keyword>
<evidence type="ECO:0000313" key="10">
    <source>
        <dbReference type="EMBL" id="PIN10885.1"/>
    </source>
</evidence>
<comment type="subcellular location">
    <subcellularLocation>
        <location evidence="1">Endomembrane system</location>
        <topology evidence="1">Multi-pass membrane protein</topology>
    </subcellularLocation>
</comment>
<accession>A0A2G9H076</accession>
<dbReference type="GO" id="GO:0051119">
    <property type="term" value="F:sugar transmembrane transporter activity"/>
    <property type="evidence" value="ECO:0007669"/>
    <property type="project" value="InterPro"/>
</dbReference>
<dbReference type="InterPro" id="IPR004316">
    <property type="entry name" value="SWEET_rpt"/>
</dbReference>
<dbReference type="GO" id="GO:0016020">
    <property type="term" value="C:membrane"/>
    <property type="evidence" value="ECO:0007669"/>
    <property type="project" value="InterPro"/>
</dbReference>
<keyword evidence="4" id="KW-0762">Sugar transport</keyword>
<evidence type="ECO:0000256" key="2">
    <source>
        <dbReference type="ARBA" id="ARBA00007809"/>
    </source>
</evidence>
<proteinExistence type="inferred from homology"/>
<keyword evidence="11" id="KW-1185">Reference proteome</keyword>
<sequence>MTGNAAGLFLFLSPMVTFKRIVTRKSTEEFSGLPYVMTLFNCLLATWYGLPFITRNNYLVSIVYAIGAIIESIYILIFLIYSPKKERAKIIGLLAFILVLFASVALVSVFGFHKEEQRKFLCGFISTIFSILMYASPLSIMVRSFANYEYVIFLT</sequence>
<dbReference type="Proteomes" id="UP000231279">
    <property type="component" value="Unassembled WGS sequence"/>
</dbReference>
<comment type="similarity">
    <text evidence="2">Belongs to the SWEET sugar transporter family.</text>
</comment>